<dbReference type="Proteomes" id="UP000830198">
    <property type="component" value="Chromosome"/>
</dbReference>
<dbReference type="InterPro" id="IPR009003">
    <property type="entry name" value="Peptidase_S1_PA"/>
</dbReference>
<evidence type="ECO:0000256" key="1">
    <source>
        <dbReference type="SAM" id="SignalP"/>
    </source>
</evidence>
<organism evidence="3 4">
    <name type="scientific">Chitinophaga filiformis</name>
    <name type="common">Myxococcus filiformis</name>
    <name type="synonym">Flexibacter filiformis</name>
    <dbReference type="NCBI Taxonomy" id="104663"/>
    <lineage>
        <taxon>Bacteria</taxon>
        <taxon>Pseudomonadati</taxon>
        <taxon>Bacteroidota</taxon>
        <taxon>Chitinophagia</taxon>
        <taxon>Chitinophagales</taxon>
        <taxon>Chitinophagaceae</taxon>
        <taxon>Chitinophaga</taxon>
    </lineage>
</organism>
<gene>
    <name evidence="3" type="ORF">MYF79_10985</name>
</gene>
<protein>
    <submittedName>
        <fullName evidence="3">T9SS type A sorting domain-containing protein</fullName>
    </submittedName>
</protein>
<dbReference type="Gene3D" id="2.40.10.10">
    <property type="entry name" value="Trypsin-like serine proteases"/>
    <property type="match status" value="2"/>
</dbReference>
<dbReference type="Pfam" id="PF18962">
    <property type="entry name" value="Por_Secre_tail"/>
    <property type="match status" value="1"/>
</dbReference>
<dbReference type="InterPro" id="IPR026444">
    <property type="entry name" value="Secre_tail"/>
</dbReference>
<feature type="domain" description="Secretion system C-terminal sorting" evidence="2">
    <location>
        <begin position="648"/>
        <end position="726"/>
    </location>
</feature>
<dbReference type="NCBIfam" id="TIGR04183">
    <property type="entry name" value="Por_Secre_tail"/>
    <property type="match status" value="1"/>
</dbReference>
<evidence type="ECO:0000259" key="2">
    <source>
        <dbReference type="Pfam" id="PF18962"/>
    </source>
</evidence>
<dbReference type="PANTHER" id="PTHR36234:SF5">
    <property type="entry name" value="LYSYL ENDOPEPTIDASE"/>
    <property type="match status" value="1"/>
</dbReference>
<proteinExistence type="predicted"/>
<feature type="signal peptide" evidence="1">
    <location>
        <begin position="1"/>
        <end position="23"/>
    </location>
</feature>
<dbReference type="RefSeq" id="WP_247813919.1">
    <property type="nucleotide sequence ID" value="NZ_CP095855.1"/>
</dbReference>
<accession>A0ABY4IAU5</accession>
<keyword evidence="4" id="KW-1185">Reference proteome</keyword>
<evidence type="ECO:0000313" key="3">
    <source>
        <dbReference type="EMBL" id="UPK71806.1"/>
    </source>
</evidence>
<sequence length="727" mass="77997">MIPKLPRLMLIVAACLFTSYSHAQVKTRIFPQGLPAARKAVKKIPVTTLEAPPDLNKLLKAQAGSVPLEYVNRFAVSKQVDIDVLSTAAVSEDNGFITYDLALAAKGAKNISVDFKSFILPDNAVLSIYTRYELTDSITARENNQYKVWASRVYQDDTLSLSLKLPAEEKGQAALKIGQVNFGFKQFGANFYGNPGQSASCNINVVCPEATGWDNERNSVAMIVVNGNESCTGALVMNTCNTNRPFFLTANHCLAAGSVANWVFQFQTWSNTCTGNSGWLEDVQFNGATLRANSVASDFALLELNQVPPANSGIRYSGWNRNTAAPAGTVGLHHPAGDLMKFSRDFDLAGVSSWGGTNNHWVSVFEQGTVQPGSSGSPLYDMNHRVVGQLHGDQLNQGNYCAQRRGEYGRLDVSWTGGGTNASRLSNWLDPSGSNALTTNTTNVSALTNATLSLSLSGDNLICTGSKTYTLSGVPAGVPVVWTVSNSAMATLTASGNQVTVNRLGTGDITLTATVGGTCFINNVANKSIHLGPVTDVGITNIQLVPAPYYGIYGEVVTSAPPPYYWYIDGVLKKTTSSKQSDVVVAGQCGTQHYFQVGATNGCIGEVKTLPYYFTNSCSFRMRKDTTAADSSEMTITYMGNYNMLLSPNPARNQVVITIPGDTKKSTAAAISSIRIIDASGNVQRTVRYGEGSQRRVTLDISSLHSGVYIVEVSDGKNRHTGKLLVQ</sequence>
<dbReference type="PANTHER" id="PTHR36234">
    <property type="entry name" value="LYSYL ENDOPEPTIDASE"/>
    <property type="match status" value="1"/>
</dbReference>
<reference evidence="3 4" key="1">
    <citation type="submission" date="2022-04" db="EMBL/GenBank/DDBJ databases">
        <title>The arsenic-methylating capacity of Chitinophaga filiformis YT5 during chitin decomposition.</title>
        <authorList>
            <person name="Chen G."/>
            <person name="Liang Y."/>
        </authorList>
    </citation>
    <scope>NUCLEOTIDE SEQUENCE [LARGE SCALE GENOMIC DNA]</scope>
    <source>
        <strain evidence="3 4">YT5</strain>
    </source>
</reference>
<evidence type="ECO:0000313" key="4">
    <source>
        <dbReference type="Proteomes" id="UP000830198"/>
    </source>
</evidence>
<name>A0ABY4IAU5_CHIFI</name>
<keyword evidence="1" id="KW-0732">Signal</keyword>
<dbReference type="EMBL" id="CP095855">
    <property type="protein sequence ID" value="UPK71806.1"/>
    <property type="molecule type" value="Genomic_DNA"/>
</dbReference>
<dbReference type="Pfam" id="PF13365">
    <property type="entry name" value="Trypsin_2"/>
    <property type="match status" value="1"/>
</dbReference>
<dbReference type="InterPro" id="IPR043504">
    <property type="entry name" value="Peptidase_S1_PA_chymotrypsin"/>
</dbReference>
<dbReference type="SUPFAM" id="SSF50494">
    <property type="entry name" value="Trypsin-like serine proteases"/>
    <property type="match status" value="1"/>
</dbReference>
<feature type="chain" id="PRO_5045267606" evidence="1">
    <location>
        <begin position="24"/>
        <end position="727"/>
    </location>
</feature>